<sequence length="79" mass="8282">MGQELPTTGTSTGVTPSYVVVQNHVYYQGPPLGGPPPQQYYHPAPSNGYDYNRDGKNQLVTAAGVGVGLGCCAFCCTVM</sequence>
<gene>
    <name evidence="1" type="ORF">H2200_001169</name>
</gene>
<reference evidence="1" key="1">
    <citation type="submission" date="2022-10" db="EMBL/GenBank/DDBJ databases">
        <title>Culturing micro-colonial fungi from biological soil crusts in the Mojave desert and describing Neophaeococcomyces mojavensis, and introducing the new genera and species Taxawa tesnikishii.</title>
        <authorList>
            <person name="Kurbessoian T."/>
            <person name="Stajich J.E."/>
        </authorList>
    </citation>
    <scope>NUCLEOTIDE SEQUENCE</scope>
    <source>
        <strain evidence="1">TK_41</strain>
    </source>
</reference>
<evidence type="ECO:0008006" key="3">
    <source>
        <dbReference type="Google" id="ProtNLM"/>
    </source>
</evidence>
<dbReference type="EMBL" id="JAPDRK010000002">
    <property type="protein sequence ID" value="KAJ9615095.1"/>
    <property type="molecule type" value="Genomic_DNA"/>
</dbReference>
<protein>
    <recommendedName>
        <fullName evidence="3">Cysteine-rich transmembrane CYSTM domain-containing protein</fullName>
    </recommendedName>
</protein>
<proteinExistence type="predicted"/>
<name>A0AA38XL59_9EURO</name>
<evidence type="ECO:0000313" key="2">
    <source>
        <dbReference type="Proteomes" id="UP001172673"/>
    </source>
</evidence>
<accession>A0AA38XL59</accession>
<organism evidence="1 2">
    <name type="scientific">Cladophialophora chaetospira</name>
    <dbReference type="NCBI Taxonomy" id="386627"/>
    <lineage>
        <taxon>Eukaryota</taxon>
        <taxon>Fungi</taxon>
        <taxon>Dikarya</taxon>
        <taxon>Ascomycota</taxon>
        <taxon>Pezizomycotina</taxon>
        <taxon>Eurotiomycetes</taxon>
        <taxon>Chaetothyriomycetidae</taxon>
        <taxon>Chaetothyriales</taxon>
        <taxon>Herpotrichiellaceae</taxon>
        <taxon>Cladophialophora</taxon>
    </lineage>
</organism>
<keyword evidence="2" id="KW-1185">Reference proteome</keyword>
<comment type="caution">
    <text evidence="1">The sequence shown here is derived from an EMBL/GenBank/DDBJ whole genome shotgun (WGS) entry which is preliminary data.</text>
</comment>
<dbReference type="AlphaFoldDB" id="A0AA38XL59"/>
<dbReference type="Proteomes" id="UP001172673">
    <property type="component" value="Unassembled WGS sequence"/>
</dbReference>
<evidence type="ECO:0000313" key="1">
    <source>
        <dbReference type="EMBL" id="KAJ9615095.1"/>
    </source>
</evidence>